<dbReference type="Proteomes" id="UP000011014">
    <property type="component" value="Unassembled WGS sequence"/>
</dbReference>
<dbReference type="GO" id="GO:0004438">
    <property type="term" value="F:phosphatidylinositol-3-phosphate phosphatase activity"/>
    <property type="evidence" value="ECO:0007669"/>
    <property type="project" value="TreeGrafter"/>
</dbReference>
<sequence length="90" mass="10677">MIKSDPEKALVELLLDPYYRTIDGFRTLVQREFISFGHRFSTNGIQRDYPSINSDQSEFMLIRIHWSISAPDRLSYLFRQVFNLFTRLGT</sequence>
<dbReference type="GO" id="GO:0005737">
    <property type="term" value="C:cytoplasm"/>
    <property type="evidence" value="ECO:0007669"/>
    <property type="project" value="TreeGrafter"/>
</dbReference>
<evidence type="ECO:0000256" key="1">
    <source>
        <dbReference type="ARBA" id="ARBA00007471"/>
    </source>
</evidence>
<dbReference type="InterPro" id="IPR010569">
    <property type="entry name" value="Myotubularin-like_Pase_dom"/>
</dbReference>
<proteinExistence type="inferred from homology"/>
<comment type="similarity">
    <text evidence="1">Belongs to the protein-tyrosine phosphatase family. Non-receptor class myotubularin subfamily.</text>
</comment>
<protein>
    <recommendedName>
        <fullName evidence="2">Myotubularin phosphatase domain-containing protein</fullName>
    </recommendedName>
</protein>
<feature type="domain" description="Myotubularin phosphatase" evidence="2">
    <location>
        <begin position="1"/>
        <end position="90"/>
    </location>
</feature>
<dbReference type="PROSITE" id="PS51339">
    <property type="entry name" value="PPASE_MYOTUBULARIN"/>
    <property type="match status" value="1"/>
</dbReference>
<name>E4Y6Y9_OIKDI</name>
<reference evidence="3" key="1">
    <citation type="journal article" date="2010" name="Science">
        <title>Plasticity of animal genome architecture unmasked by rapid evolution of a pelagic tunicate.</title>
        <authorList>
            <person name="Denoeud F."/>
            <person name="Henriet S."/>
            <person name="Mungpakdee S."/>
            <person name="Aury J.M."/>
            <person name="Da Silva C."/>
            <person name="Brinkmann H."/>
            <person name="Mikhaleva J."/>
            <person name="Olsen L.C."/>
            <person name="Jubin C."/>
            <person name="Canestro C."/>
            <person name="Bouquet J.M."/>
            <person name="Danks G."/>
            <person name="Poulain J."/>
            <person name="Campsteijn C."/>
            <person name="Adamski M."/>
            <person name="Cross I."/>
            <person name="Yadetie F."/>
            <person name="Muffato M."/>
            <person name="Louis A."/>
            <person name="Butcher S."/>
            <person name="Tsagkogeorga G."/>
            <person name="Konrad A."/>
            <person name="Singh S."/>
            <person name="Jensen M.F."/>
            <person name="Cong E.H."/>
            <person name="Eikeseth-Otteraa H."/>
            <person name="Noel B."/>
            <person name="Anthouard V."/>
            <person name="Porcel B.M."/>
            <person name="Kachouri-Lafond R."/>
            <person name="Nishino A."/>
            <person name="Ugolini M."/>
            <person name="Chourrout P."/>
            <person name="Nishida H."/>
            <person name="Aasland R."/>
            <person name="Huzurbazar S."/>
            <person name="Westhof E."/>
            <person name="Delsuc F."/>
            <person name="Lehrach H."/>
            <person name="Reinhardt R."/>
            <person name="Weissenbach J."/>
            <person name="Roy S.W."/>
            <person name="Artiguenave F."/>
            <person name="Postlethwait J.H."/>
            <person name="Manak J.R."/>
            <person name="Thompson E.M."/>
            <person name="Jaillon O."/>
            <person name="Du Pasquier L."/>
            <person name="Boudinot P."/>
            <person name="Liberles D.A."/>
            <person name="Volff J.N."/>
            <person name="Philippe H."/>
            <person name="Lenhard B."/>
            <person name="Roest Crollius H."/>
            <person name="Wincker P."/>
            <person name="Chourrout D."/>
        </authorList>
    </citation>
    <scope>NUCLEOTIDE SEQUENCE [LARGE SCALE GENOMIC DNA]</scope>
</reference>
<organism evidence="3">
    <name type="scientific">Oikopleura dioica</name>
    <name type="common">Tunicate</name>
    <dbReference type="NCBI Taxonomy" id="34765"/>
    <lineage>
        <taxon>Eukaryota</taxon>
        <taxon>Metazoa</taxon>
        <taxon>Chordata</taxon>
        <taxon>Tunicata</taxon>
        <taxon>Appendicularia</taxon>
        <taxon>Copelata</taxon>
        <taxon>Oikopleuridae</taxon>
        <taxon>Oikopleura</taxon>
    </lineage>
</organism>
<evidence type="ECO:0000313" key="3">
    <source>
        <dbReference type="EMBL" id="CBY31389.1"/>
    </source>
</evidence>
<dbReference type="GO" id="GO:0016020">
    <property type="term" value="C:membrane"/>
    <property type="evidence" value="ECO:0007669"/>
    <property type="project" value="TreeGrafter"/>
</dbReference>
<evidence type="ECO:0000259" key="2">
    <source>
        <dbReference type="PROSITE" id="PS51339"/>
    </source>
</evidence>
<dbReference type="PANTHER" id="PTHR10807:SF128">
    <property type="entry name" value="PHOSPHATIDYLINOSITOL-3,5-BISPHOSPHATE 3-PHOSPHATASE"/>
    <property type="match status" value="1"/>
</dbReference>
<dbReference type="SUPFAM" id="SSF52799">
    <property type="entry name" value="(Phosphotyrosine protein) phosphatases II"/>
    <property type="match status" value="1"/>
</dbReference>
<dbReference type="PANTHER" id="PTHR10807">
    <property type="entry name" value="MYOTUBULARIN-RELATED"/>
    <property type="match status" value="1"/>
</dbReference>
<dbReference type="AlphaFoldDB" id="E4Y6Y9"/>
<dbReference type="InterPro" id="IPR029021">
    <property type="entry name" value="Prot-tyrosine_phosphatase-like"/>
</dbReference>
<dbReference type="GO" id="GO:0046856">
    <property type="term" value="P:phosphatidylinositol dephosphorylation"/>
    <property type="evidence" value="ECO:0007669"/>
    <property type="project" value="TreeGrafter"/>
</dbReference>
<gene>
    <name evidence="3" type="ORF">GSOID_T00025292001</name>
</gene>
<dbReference type="Pfam" id="PF06602">
    <property type="entry name" value="Myotub-related"/>
    <property type="match status" value="1"/>
</dbReference>
<dbReference type="InterPro" id="IPR030564">
    <property type="entry name" value="Myotubularin"/>
</dbReference>
<accession>E4Y6Y9</accession>
<dbReference type="EMBL" id="FN654301">
    <property type="protein sequence ID" value="CBY31389.1"/>
    <property type="molecule type" value="Genomic_DNA"/>
</dbReference>